<evidence type="ECO:0000256" key="11">
    <source>
        <dbReference type="HAMAP-Rule" id="MF_03049"/>
    </source>
</evidence>
<evidence type="ECO:0000256" key="10">
    <source>
        <dbReference type="ARBA" id="ARBA00023268"/>
    </source>
</evidence>
<dbReference type="Proteomes" id="UP000663881">
    <property type="component" value="Unassembled WGS sequence"/>
</dbReference>
<name>A0A813TYH2_9BILA</name>
<keyword evidence="6 11" id="KW-0547">Nucleotide-binding</keyword>
<keyword evidence="8 11" id="KW-0067">ATP-binding</keyword>
<keyword evidence="9 11" id="KW-0501">Molybdenum cofactor biosynthesis</keyword>
<feature type="active site" description="Glycyl thioester intermediate; for adenylyltransferase activity" evidence="11">
    <location>
        <position position="196"/>
    </location>
</feature>
<evidence type="ECO:0000259" key="12">
    <source>
        <dbReference type="PROSITE" id="PS50206"/>
    </source>
</evidence>
<dbReference type="EC" id="2.7.7.-" evidence="11"/>
<feature type="domain" description="Rhodanese" evidence="12">
    <location>
        <begin position="306"/>
        <end position="404"/>
    </location>
</feature>
<dbReference type="PANTHER" id="PTHR10953:SF102">
    <property type="entry name" value="ADENYLYLTRANSFERASE AND SULFURTRANSFERASE MOCS3"/>
    <property type="match status" value="1"/>
</dbReference>
<comment type="pathway">
    <text evidence="11">tRNA modification; 5-methoxycarbonylmethyl-2-thiouridine-tRNA biosynthesis.</text>
</comment>
<evidence type="ECO:0000256" key="4">
    <source>
        <dbReference type="ARBA" id="ARBA00022694"/>
    </source>
</evidence>
<dbReference type="Gene3D" id="3.40.50.720">
    <property type="entry name" value="NAD(P)-binding Rossmann-like Domain"/>
    <property type="match status" value="1"/>
</dbReference>
<dbReference type="InterPro" id="IPR000594">
    <property type="entry name" value="ThiF_NAD_FAD-bd"/>
</dbReference>
<dbReference type="GO" id="GO:0004792">
    <property type="term" value="F:thiosulfate-cyanide sulfurtransferase activity"/>
    <property type="evidence" value="ECO:0007669"/>
    <property type="project" value="TreeGrafter"/>
</dbReference>
<keyword evidence="3 11" id="KW-0808">Transferase</keyword>
<dbReference type="EMBL" id="CAJNON010000027">
    <property type="protein sequence ID" value="CAF0815030.1"/>
    <property type="molecule type" value="Genomic_DNA"/>
</dbReference>
<feature type="binding site" evidence="11">
    <location>
        <position position="47"/>
    </location>
    <ligand>
        <name>ATP</name>
        <dbReference type="ChEBI" id="CHEBI:30616"/>
    </ligand>
</feature>
<dbReference type="PROSITE" id="PS50206">
    <property type="entry name" value="RHODANESE_3"/>
    <property type="match status" value="1"/>
</dbReference>
<feature type="active site" description="Cysteine persulfide intermediate; for sulfurtransferase activity" evidence="11">
    <location>
        <position position="358"/>
    </location>
</feature>
<dbReference type="Gene3D" id="3.40.250.10">
    <property type="entry name" value="Rhodanese-like domain"/>
    <property type="match status" value="1"/>
</dbReference>
<dbReference type="GO" id="GO:0005524">
    <property type="term" value="F:ATP binding"/>
    <property type="evidence" value="ECO:0007669"/>
    <property type="project" value="UniProtKB-KW"/>
</dbReference>
<comment type="cofactor">
    <cofactor evidence="11">
        <name>Zn(2+)</name>
        <dbReference type="ChEBI" id="CHEBI:29105"/>
    </cofactor>
    <text evidence="11">Binds 1 zinc ion per subunit.</text>
</comment>
<proteinExistence type="inferred from homology"/>
<evidence type="ECO:0000256" key="9">
    <source>
        <dbReference type="ARBA" id="ARBA00023150"/>
    </source>
</evidence>
<keyword evidence="10 11" id="KW-0511">Multifunctional enzyme</keyword>
<keyword evidence="4 11" id="KW-0819">tRNA processing</keyword>
<dbReference type="UniPathway" id="UPA00988"/>
<dbReference type="GO" id="GO:0006777">
    <property type="term" value="P:Mo-molybdopterin cofactor biosynthetic process"/>
    <property type="evidence" value="ECO:0007669"/>
    <property type="project" value="UniProtKB-UniRule"/>
</dbReference>
<dbReference type="Pfam" id="PF00581">
    <property type="entry name" value="Rhodanese"/>
    <property type="match status" value="1"/>
</dbReference>
<feature type="binding site" evidence="11">
    <location>
        <position position="92"/>
    </location>
    <ligand>
        <name>ATP</name>
        <dbReference type="ChEBI" id="CHEBI:30616"/>
    </ligand>
</feature>
<evidence type="ECO:0000256" key="7">
    <source>
        <dbReference type="ARBA" id="ARBA00022833"/>
    </source>
</evidence>
<protein>
    <recommendedName>
        <fullName evidence="11">Adenylyltransferase and sulfurtransferase MOCS3 homolog</fullName>
    </recommendedName>
    <alternativeName>
        <fullName evidence="11">UBA4 homolog</fullName>
    </alternativeName>
    <alternativeName>
        <fullName evidence="11">Ubiquitin-like protein activator 4 homolog</fullName>
    </alternativeName>
    <domain>
        <recommendedName>
            <fullName evidence="11">Adenylyltransferase</fullName>
            <ecNumber evidence="11">2.7.7.-</ecNumber>
        </recommendedName>
    </domain>
    <domain>
        <recommendedName>
            <fullName evidence="11">Sulfurtransferase</fullName>
            <ecNumber evidence="11">2.8.1.-</ecNumber>
        </recommendedName>
    </domain>
</protein>
<dbReference type="GO" id="GO:0042292">
    <property type="term" value="F:URM1 activating enzyme activity"/>
    <property type="evidence" value="ECO:0007669"/>
    <property type="project" value="TreeGrafter"/>
</dbReference>
<dbReference type="OrthoDB" id="10261062at2759"/>
<evidence type="ECO:0000256" key="6">
    <source>
        <dbReference type="ARBA" id="ARBA00022741"/>
    </source>
</evidence>
<feature type="binding site" evidence="11">
    <location>
        <position position="254"/>
    </location>
    <ligand>
        <name>Zn(2+)</name>
        <dbReference type="ChEBI" id="CHEBI:29105"/>
    </ligand>
</feature>
<dbReference type="PANTHER" id="PTHR10953">
    <property type="entry name" value="UBIQUITIN-ACTIVATING ENZYME E1"/>
    <property type="match status" value="1"/>
</dbReference>
<gene>
    <name evidence="14" type="ORF">OKA104_LOCUS820</name>
    <name evidence="13" type="ORF">VCS650_LOCUS4760</name>
</gene>
<keyword evidence="5 11" id="KW-0479">Metal-binding</keyword>
<feature type="binding site" evidence="11">
    <location>
        <position position="182"/>
    </location>
    <ligand>
        <name>Zn(2+)</name>
        <dbReference type="ChEBI" id="CHEBI:29105"/>
    </ligand>
</feature>
<feature type="binding site" evidence="11">
    <location>
        <begin position="136"/>
        <end position="137"/>
    </location>
    <ligand>
        <name>ATP</name>
        <dbReference type="ChEBI" id="CHEBI:30616"/>
    </ligand>
</feature>
<dbReference type="Proteomes" id="UP000663891">
    <property type="component" value="Unassembled WGS sequence"/>
</dbReference>
<dbReference type="AlphaFoldDB" id="A0A813TYH2"/>
<dbReference type="Pfam" id="PF00899">
    <property type="entry name" value="ThiF"/>
    <property type="match status" value="1"/>
</dbReference>
<dbReference type="FunFam" id="3.40.50.720:FF:000033">
    <property type="entry name" value="Adenylyltransferase and sulfurtransferase MOCS3"/>
    <property type="match status" value="1"/>
</dbReference>
<dbReference type="EC" id="2.8.1.-" evidence="11"/>
<evidence type="ECO:0000256" key="8">
    <source>
        <dbReference type="ARBA" id="ARBA00022840"/>
    </source>
</evidence>
<reference evidence="13" key="1">
    <citation type="submission" date="2021-02" db="EMBL/GenBank/DDBJ databases">
        <authorList>
            <person name="Nowell W R."/>
        </authorList>
    </citation>
    <scope>NUCLEOTIDE SEQUENCE</scope>
</reference>
<evidence type="ECO:0000313" key="14">
    <source>
        <dbReference type="EMBL" id="CAF3489375.1"/>
    </source>
</evidence>
<dbReference type="SMART" id="SM00450">
    <property type="entry name" value="RHOD"/>
    <property type="match status" value="1"/>
</dbReference>
<evidence type="ECO:0000256" key="3">
    <source>
        <dbReference type="ARBA" id="ARBA00022679"/>
    </source>
</evidence>
<dbReference type="InterPro" id="IPR035985">
    <property type="entry name" value="Ubiquitin-activating_enz"/>
</dbReference>
<comment type="subcellular location">
    <subcellularLocation>
        <location evidence="1">Cytoplasm</location>
        <location evidence="1">Cytosol</location>
    </subcellularLocation>
</comment>
<comment type="similarity">
    <text evidence="11">In the N-terminal section; belongs to the HesA/MoeB/ThiF family. UBA4 subfamily.</text>
</comment>
<keyword evidence="2 11" id="KW-0963">Cytoplasm</keyword>
<evidence type="ECO:0000256" key="5">
    <source>
        <dbReference type="ARBA" id="ARBA00022723"/>
    </source>
</evidence>
<dbReference type="InterPro" id="IPR028885">
    <property type="entry name" value="MOCS3/Uba4"/>
</dbReference>
<feature type="binding site" evidence="11">
    <location>
        <position position="68"/>
    </location>
    <ligand>
        <name>ATP</name>
        <dbReference type="ChEBI" id="CHEBI:30616"/>
    </ligand>
</feature>
<dbReference type="NCBIfam" id="NF004281">
    <property type="entry name" value="PRK05690.1"/>
    <property type="match status" value="1"/>
</dbReference>
<keyword evidence="7 11" id="KW-0862">Zinc</keyword>
<organism evidence="13 15">
    <name type="scientific">Adineta steineri</name>
    <dbReference type="NCBI Taxonomy" id="433720"/>
    <lineage>
        <taxon>Eukaryota</taxon>
        <taxon>Metazoa</taxon>
        <taxon>Spiralia</taxon>
        <taxon>Gnathifera</taxon>
        <taxon>Rotifera</taxon>
        <taxon>Eurotatoria</taxon>
        <taxon>Bdelloidea</taxon>
        <taxon>Adinetida</taxon>
        <taxon>Adinetidae</taxon>
        <taxon>Adineta</taxon>
    </lineage>
</organism>
<dbReference type="EMBL" id="CAJOAY010000018">
    <property type="protein sequence ID" value="CAF3489375.1"/>
    <property type="molecule type" value="Genomic_DNA"/>
</dbReference>
<dbReference type="InterPro" id="IPR036873">
    <property type="entry name" value="Rhodanese-like_dom_sf"/>
</dbReference>
<dbReference type="GO" id="GO:0002143">
    <property type="term" value="P:tRNA wobble position uridine thiolation"/>
    <property type="evidence" value="ECO:0007669"/>
    <property type="project" value="InterPro"/>
</dbReference>
<evidence type="ECO:0000313" key="15">
    <source>
        <dbReference type="Proteomes" id="UP000663891"/>
    </source>
</evidence>
<feature type="binding site" evidence="11">
    <location>
        <position position="179"/>
    </location>
    <ligand>
        <name>Zn(2+)</name>
        <dbReference type="ChEBI" id="CHEBI:29105"/>
    </ligand>
</feature>
<feature type="binding site" evidence="11">
    <location>
        <position position="257"/>
    </location>
    <ligand>
        <name>Zn(2+)</name>
        <dbReference type="ChEBI" id="CHEBI:29105"/>
    </ligand>
</feature>
<comment type="function">
    <text evidence="11">Plays a central role in 2-thiolation of mcm(5)S(2)U at tRNA wobble positions of cytosolic tRNA(Lys), tRNA(Glu) and tRNA(Gln). Acts by mediating the C-terminal thiocarboxylation of the sulfur carrier URM1. Its N-terminus first activates URM1 as acyl-adenylate (-COAMP), then the persulfide sulfur on the catalytic cysteine is transferred to URM1 to form thiocarboxylation (-COSH) of its C-terminus. The reaction probably involves hydrogen sulfide that is generated from the persulfide intermediate and that acts as nucleophile towards URM1. Subsequently, a transient disulfide bond is formed. Does not use thiosulfate as sulfur donor; NFS1 probably acting as a sulfur donor for thiocarboxylation reactions.</text>
</comment>
<sequence length="406" mass="45594">MTKHIRNHSLSNDEVQRYSRQLILSEFGVHAQERLKDSSALIIGCGGLGSPAALYLASSGLGRLGLVDHDNVDISNLHRQIIHRETTIGKTKVESAQITCSQINSSLKIDTYNQLLTYENIMPIVKQYDVILDCTDNVITRYLINDACVLCQKPLVSASVIRLEGQLSVWNYIEKNGPCYRCLYPQAPPEETVSTCSDVGVLGPICGTLGSLQALEAIKIVTKIGDVLSNRMLLVDGLSMNFRTIKLRNRQTTCAVCGTNPTIINQPSPPPMNQCSNDQPCRKNLLNRNERITANDLSKSNLSSFIIDVRPEHELNIAQFDNSFHLPMDRLLYKNDDEQLRNELRTNIENNQQIIIVCRRGNDSQLAVRRLKELLSDIDNIDEKIKDLEGGFQAWHTDVDSTFPLY</sequence>
<dbReference type="InterPro" id="IPR045886">
    <property type="entry name" value="ThiF/MoeB/HesA"/>
</dbReference>
<comment type="caution">
    <text evidence="13">The sequence shown here is derived from an EMBL/GenBank/DDBJ whole genome shotgun (WGS) entry which is preliminary data.</text>
</comment>
<dbReference type="GO" id="GO:0046872">
    <property type="term" value="F:metal ion binding"/>
    <property type="evidence" value="ECO:0007669"/>
    <property type="project" value="UniProtKB-KW"/>
</dbReference>
<feature type="binding site" evidence="11">
    <location>
        <begin position="75"/>
        <end position="79"/>
    </location>
    <ligand>
        <name>ATP</name>
        <dbReference type="ChEBI" id="CHEBI:30616"/>
    </ligand>
</feature>
<dbReference type="GO" id="GO:0070566">
    <property type="term" value="F:adenylyltransferase activity"/>
    <property type="evidence" value="ECO:0007669"/>
    <property type="project" value="InterPro"/>
</dbReference>
<dbReference type="SUPFAM" id="SSF69572">
    <property type="entry name" value="Activating enzymes of the ubiquitin-like proteins"/>
    <property type="match status" value="1"/>
</dbReference>
<dbReference type="HAMAP" id="MF_03049">
    <property type="entry name" value="MOCS3_Uba4"/>
    <property type="match status" value="1"/>
</dbReference>
<dbReference type="InterPro" id="IPR001763">
    <property type="entry name" value="Rhodanese-like_dom"/>
</dbReference>
<evidence type="ECO:0000256" key="2">
    <source>
        <dbReference type="ARBA" id="ARBA00022490"/>
    </source>
</evidence>
<dbReference type="CDD" id="cd00757">
    <property type="entry name" value="ThiF_MoeB_HesA_family"/>
    <property type="match status" value="1"/>
</dbReference>
<evidence type="ECO:0000313" key="13">
    <source>
        <dbReference type="EMBL" id="CAF0815030.1"/>
    </source>
</evidence>
<accession>A0A813TYH2</accession>
<evidence type="ECO:0000256" key="1">
    <source>
        <dbReference type="ARBA" id="ARBA00004514"/>
    </source>
</evidence>
<dbReference type="GO" id="GO:0005829">
    <property type="term" value="C:cytosol"/>
    <property type="evidence" value="ECO:0007669"/>
    <property type="project" value="UniProtKB-SubCell"/>
</dbReference>